<dbReference type="CTD" id="3620"/>
<reference evidence="9" key="1">
    <citation type="submission" date="2025-08" db="UniProtKB">
        <authorList>
            <consortium name="RefSeq"/>
        </authorList>
    </citation>
    <scope>IDENTIFICATION</scope>
    <source>
        <tissue evidence="9">Kidney</tissue>
    </source>
</reference>
<dbReference type="GO" id="GO:0034354">
    <property type="term" value="P:'de novo' NAD+ biosynthetic process from L-tryptophan"/>
    <property type="evidence" value="ECO:0007669"/>
    <property type="project" value="TreeGrafter"/>
</dbReference>
<dbReference type="OMA" id="YHLTIVE"/>
<accession>A0A1S3GVQ5</accession>
<dbReference type="PANTHER" id="PTHR28657">
    <property type="entry name" value="INDOLEAMINE 2,3-DIOXYGENASE"/>
    <property type="match status" value="1"/>
</dbReference>
<evidence type="ECO:0000256" key="6">
    <source>
        <dbReference type="RuleBase" id="RU369119"/>
    </source>
</evidence>
<dbReference type="STRING" id="10020.ENSDORP00000003187"/>
<dbReference type="GO" id="GO:0020037">
    <property type="term" value="F:heme binding"/>
    <property type="evidence" value="ECO:0007669"/>
    <property type="project" value="UniProtKB-UniRule"/>
</dbReference>
<dbReference type="EC" id="1.13.11.52" evidence="6"/>
<keyword evidence="8" id="KW-1185">Reference proteome</keyword>
<dbReference type="InParanoid" id="A0A1S3GVQ5"/>
<dbReference type="GO" id="GO:0033754">
    <property type="term" value="F:indoleamine 2,3-dioxygenase activity"/>
    <property type="evidence" value="ECO:0007669"/>
    <property type="project" value="UniProtKB-EC"/>
</dbReference>
<comment type="subcellular location">
    <subcellularLocation>
        <location evidence="6">Cytoplasm</location>
        <location evidence="6">Cytosol</location>
    </subcellularLocation>
</comment>
<keyword evidence="3 5" id="KW-0408">Iron</keyword>
<dbReference type="GO" id="GO:0019441">
    <property type="term" value="P:L-tryptophan catabolic process to kynurenine"/>
    <property type="evidence" value="ECO:0007669"/>
    <property type="project" value="UniProtKB-UniRule"/>
</dbReference>
<sequence>EIPKIIKAVICEDQETSKMALLHICSCLKEARKVFEEIRKYVDANQFFNVLRIYLSGWQGNPKLSDGLLYEGVWDTPKKFAGGSAAQSSIFQSLDILLGVEQSASGESADKFLQEMRTYMPPAHQAFLHNLENCPSLRKFVISSHNADLQEAYNSCVQALVSLRSYHLTIVEKYILTPARDQAKKGNASKESPDSESRGTGGTDLKNFLMAVRNTTQKALLKED</sequence>
<evidence type="ECO:0000256" key="7">
    <source>
        <dbReference type="SAM" id="MobiDB-lite"/>
    </source>
</evidence>
<dbReference type="GeneID" id="106002559"/>
<comment type="similarity">
    <text evidence="1 6">Belongs to the indoleamine 2,3-dioxygenase family.</text>
</comment>
<keyword evidence="6" id="KW-0223">Dioxygenase</keyword>
<comment type="subunit">
    <text evidence="6">Monomer.</text>
</comment>
<dbReference type="PANTHER" id="PTHR28657:SF2">
    <property type="entry name" value="INDOLEAMINE 2,3-DIOXYGENASE 1"/>
    <property type="match status" value="1"/>
</dbReference>
<dbReference type="InterPro" id="IPR000898">
    <property type="entry name" value="Indolamine_dOase"/>
</dbReference>
<dbReference type="Proteomes" id="UP000081671">
    <property type="component" value="Unplaced"/>
</dbReference>
<keyword evidence="2 5" id="KW-0479">Metal-binding</keyword>
<keyword evidence="5 6" id="KW-0349">Heme</keyword>
<keyword evidence="6" id="KW-0963">Cytoplasm</keyword>
<evidence type="ECO:0000256" key="4">
    <source>
        <dbReference type="ARBA" id="ARBA00023079"/>
    </source>
</evidence>
<comment type="function">
    <text evidence="6">Catalyzes the first and rate limiting step of the catabolism of tryptophan along the kynurenine pathway. Involved in immune regulation.</text>
</comment>
<proteinExistence type="inferred from homology"/>
<name>A0A1S3GVQ5_DIPOR</name>
<protein>
    <recommendedName>
        <fullName evidence="6">Indoleamine 2,3-dioxygenase 1</fullName>
        <shortName evidence="6">IDO-1</shortName>
        <ecNumber evidence="6">1.13.11.52</ecNumber>
    </recommendedName>
</protein>
<dbReference type="RefSeq" id="XP_012892871.1">
    <property type="nucleotide sequence ID" value="XM_013037417.1"/>
</dbReference>
<evidence type="ECO:0000256" key="5">
    <source>
        <dbReference type="PIRSR" id="PIRSR600898-1"/>
    </source>
</evidence>
<dbReference type="SUPFAM" id="SSF140959">
    <property type="entry name" value="Indolic compounds 2,3-dioxygenase-like"/>
    <property type="match status" value="1"/>
</dbReference>
<keyword evidence="6" id="KW-0391">Immunity</keyword>
<evidence type="ECO:0000256" key="1">
    <source>
        <dbReference type="ARBA" id="ARBA00007119"/>
    </source>
</evidence>
<evidence type="ECO:0000256" key="2">
    <source>
        <dbReference type="ARBA" id="ARBA00022723"/>
    </source>
</evidence>
<feature type="binding site" description="proximal binding residue" evidence="5">
    <location>
        <position position="167"/>
    </location>
    <ligand>
        <name>heme b</name>
        <dbReference type="ChEBI" id="CHEBI:60344"/>
    </ligand>
    <ligandPart>
        <name>Fe</name>
        <dbReference type="ChEBI" id="CHEBI:18248"/>
    </ligandPart>
</feature>
<gene>
    <name evidence="9" type="primary">Ido1</name>
</gene>
<dbReference type="Pfam" id="PF01231">
    <property type="entry name" value="IDO"/>
    <property type="match status" value="1"/>
</dbReference>
<evidence type="ECO:0000313" key="8">
    <source>
        <dbReference type="Proteomes" id="UP000081671"/>
    </source>
</evidence>
<dbReference type="Gene3D" id="1.20.58.480">
    <property type="match status" value="1"/>
</dbReference>
<organism evidence="8 9">
    <name type="scientific">Dipodomys ordii</name>
    <name type="common">Ord's kangaroo rat</name>
    <dbReference type="NCBI Taxonomy" id="10020"/>
    <lineage>
        <taxon>Eukaryota</taxon>
        <taxon>Metazoa</taxon>
        <taxon>Chordata</taxon>
        <taxon>Craniata</taxon>
        <taxon>Vertebrata</taxon>
        <taxon>Euteleostomi</taxon>
        <taxon>Mammalia</taxon>
        <taxon>Eutheria</taxon>
        <taxon>Euarchontoglires</taxon>
        <taxon>Glires</taxon>
        <taxon>Rodentia</taxon>
        <taxon>Castorimorpha</taxon>
        <taxon>Heteromyidae</taxon>
        <taxon>Dipodomyinae</taxon>
        <taxon>Dipodomys</taxon>
    </lineage>
</organism>
<dbReference type="KEGG" id="dord:106002559"/>
<dbReference type="PROSITE" id="PS00876">
    <property type="entry name" value="IDO_1"/>
    <property type="match status" value="1"/>
</dbReference>
<dbReference type="InterPro" id="IPR037217">
    <property type="entry name" value="Trp/Indoleamine_2_3_dOase-like"/>
</dbReference>
<dbReference type="GO" id="GO:0004833">
    <property type="term" value="F:L-tryptophan 2,3-dioxygenase activity"/>
    <property type="evidence" value="ECO:0007669"/>
    <property type="project" value="TreeGrafter"/>
</dbReference>
<keyword evidence="4 6" id="KW-0823">Tryptophan catabolism</keyword>
<dbReference type="GO" id="GO:0002376">
    <property type="term" value="P:immune system process"/>
    <property type="evidence" value="ECO:0007669"/>
    <property type="project" value="UniProtKB-KW"/>
</dbReference>
<feature type="non-terminal residue" evidence="9">
    <location>
        <position position="1"/>
    </location>
</feature>
<dbReference type="GO" id="GO:0046872">
    <property type="term" value="F:metal ion binding"/>
    <property type="evidence" value="ECO:0007669"/>
    <property type="project" value="UniProtKB-UniRule"/>
</dbReference>
<keyword evidence="6" id="KW-0560">Oxidoreductase</keyword>
<feature type="region of interest" description="Disordered" evidence="7">
    <location>
        <begin position="181"/>
        <end position="207"/>
    </location>
</feature>
<comment type="catalytic activity">
    <reaction evidence="6">
        <text>D-tryptophan + O2 = N-formyl-D-kynurenine</text>
        <dbReference type="Rhea" id="RHEA:14189"/>
        <dbReference type="ChEBI" id="CHEBI:15379"/>
        <dbReference type="ChEBI" id="CHEBI:57719"/>
        <dbReference type="ChEBI" id="CHEBI:60051"/>
        <dbReference type="EC" id="1.13.11.52"/>
    </reaction>
</comment>
<dbReference type="AlphaFoldDB" id="A0A1S3GVQ5"/>
<evidence type="ECO:0000313" key="9">
    <source>
        <dbReference type="RefSeq" id="XP_012892871.1"/>
    </source>
</evidence>
<dbReference type="GO" id="GO:0005829">
    <property type="term" value="C:cytosol"/>
    <property type="evidence" value="ECO:0007669"/>
    <property type="project" value="UniProtKB-SubCell"/>
</dbReference>
<comment type="catalytic activity">
    <reaction evidence="6">
        <text>L-tryptophan + O2 = N-formyl-L-kynurenine</text>
        <dbReference type="Rhea" id="RHEA:24536"/>
        <dbReference type="ChEBI" id="CHEBI:15379"/>
        <dbReference type="ChEBI" id="CHEBI:57912"/>
        <dbReference type="ChEBI" id="CHEBI:58629"/>
    </reaction>
</comment>
<evidence type="ECO:0000256" key="3">
    <source>
        <dbReference type="ARBA" id="ARBA00023004"/>
    </source>
</evidence>
<dbReference type="OrthoDB" id="10262710at2759"/>